<dbReference type="EMBL" id="MUJZ01062681">
    <property type="protein sequence ID" value="OTF71071.1"/>
    <property type="molecule type" value="Genomic_DNA"/>
</dbReference>
<organism evidence="3 4">
    <name type="scientific">Euroglyphus maynei</name>
    <name type="common">Mayne's house dust mite</name>
    <dbReference type="NCBI Taxonomy" id="6958"/>
    <lineage>
        <taxon>Eukaryota</taxon>
        <taxon>Metazoa</taxon>
        <taxon>Ecdysozoa</taxon>
        <taxon>Arthropoda</taxon>
        <taxon>Chelicerata</taxon>
        <taxon>Arachnida</taxon>
        <taxon>Acari</taxon>
        <taxon>Acariformes</taxon>
        <taxon>Sarcoptiformes</taxon>
        <taxon>Astigmata</taxon>
        <taxon>Psoroptidia</taxon>
        <taxon>Analgoidea</taxon>
        <taxon>Pyroglyphidae</taxon>
        <taxon>Pyroglyphinae</taxon>
        <taxon>Euroglyphus</taxon>
    </lineage>
</organism>
<proteinExistence type="predicted"/>
<feature type="coiled-coil region" evidence="1">
    <location>
        <begin position="80"/>
        <end position="205"/>
    </location>
</feature>
<evidence type="ECO:0000256" key="1">
    <source>
        <dbReference type="SAM" id="Coils"/>
    </source>
</evidence>
<dbReference type="AlphaFoldDB" id="A0A1Y3ARJ3"/>
<evidence type="ECO:0000256" key="2">
    <source>
        <dbReference type="SAM" id="MobiDB-lite"/>
    </source>
</evidence>
<feature type="non-terminal residue" evidence="3">
    <location>
        <position position="1"/>
    </location>
</feature>
<comment type="caution">
    <text evidence="3">The sequence shown here is derived from an EMBL/GenBank/DDBJ whole genome shotgun (WGS) entry which is preliminary data.</text>
</comment>
<feature type="compositionally biased region" description="Acidic residues" evidence="2">
    <location>
        <begin position="1"/>
        <end position="10"/>
    </location>
</feature>
<feature type="non-terminal residue" evidence="3">
    <location>
        <position position="289"/>
    </location>
</feature>
<accession>A0A1Y3ARJ3</accession>
<keyword evidence="4" id="KW-1185">Reference proteome</keyword>
<dbReference type="Proteomes" id="UP000194236">
    <property type="component" value="Unassembled WGS sequence"/>
</dbReference>
<protein>
    <submittedName>
        <fullName evidence="3">Uncharacterized protein</fullName>
    </submittedName>
</protein>
<name>A0A1Y3ARJ3_EURMA</name>
<sequence length="289" mass="33886">ENDDDDDDEKNFEPESPDHTPSSNIKRSLNIDYLNISPCCTSSNNSTVIGKSPSLLAKISADDQECSFSYEDRLELLQTKITYENQIIELHEKLDQQTENNSEQALKMQTEQMNNIQKEYDIQCQKSKDQIDNLYNHQKILQDELEQQKNRYESIIGELEETMEQLRMNNASLKNQYETNAMAQINELKQRHEQLSIQLYESQNENQKLDNCILEMDKQRCHLRETIESMKSNMIELNSHLVESVHEREVLKSRLNDMLEQKSNFDNEFQSKLIEGEQKITSLELIVAE</sequence>
<gene>
    <name evidence="3" type="ORF">BLA29_009241</name>
</gene>
<evidence type="ECO:0000313" key="3">
    <source>
        <dbReference type="EMBL" id="OTF71071.1"/>
    </source>
</evidence>
<keyword evidence="1" id="KW-0175">Coiled coil</keyword>
<reference evidence="3 4" key="1">
    <citation type="submission" date="2017-03" db="EMBL/GenBank/DDBJ databases">
        <title>Genome Survey of Euroglyphus maynei.</title>
        <authorList>
            <person name="Arlian L.G."/>
            <person name="Morgan M.S."/>
            <person name="Rider S.D."/>
        </authorList>
    </citation>
    <scope>NUCLEOTIDE SEQUENCE [LARGE SCALE GENOMIC DNA]</scope>
    <source>
        <strain evidence="3">Arlian Lab</strain>
        <tissue evidence="3">Whole body</tissue>
    </source>
</reference>
<evidence type="ECO:0000313" key="4">
    <source>
        <dbReference type="Proteomes" id="UP000194236"/>
    </source>
</evidence>
<dbReference type="OrthoDB" id="425925at2759"/>
<feature type="region of interest" description="Disordered" evidence="2">
    <location>
        <begin position="1"/>
        <end position="26"/>
    </location>
</feature>